<dbReference type="EMBL" id="LS483476">
    <property type="protein sequence ID" value="SQI63505.1"/>
    <property type="molecule type" value="Genomic_DNA"/>
</dbReference>
<dbReference type="Proteomes" id="UP000249134">
    <property type="component" value="Chromosome 1"/>
</dbReference>
<accession>A0A2X4ZFT0</accession>
<dbReference type="KEGG" id="blen:NCTC4824_04151"/>
<feature type="compositionally biased region" description="Basic and acidic residues" evidence="1">
    <location>
        <begin position="23"/>
        <end position="38"/>
    </location>
</feature>
<evidence type="ECO:0000313" key="2">
    <source>
        <dbReference type="EMBL" id="SQI63505.1"/>
    </source>
</evidence>
<evidence type="ECO:0000313" key="3">
    <source>
        <dbReference type="Proteomes" id="UP000249134"/>
    </source>
</evidence>
<dbReference type="AlphaFoldDB" id="A0A2X4ZFT0"/>
<dbReference type="RefSeq" id="WP_169800044.1">
    <property type="nucleotide sequence ID" value="NZ_CBCSGM010000009.1"/>
</dbReference>
<feature type="region of interest" description="Disordered" evidence="1">
    <location>
        <begin position="1"/>
        <end position="38"/>
    </location>
</feature>
<feature type="compositionally biased region" description="Basic residues" evidence="1">
    <location>
        <begin position="1"/>
        <end position="12"/>
    </location>
</feature>
<name>A0A2X4ZFT0_LEDLE</name>
<proteinExistence type="predicted"/>
<keyword evidence="3" id="KW-1185">Reference proteome</keyword>
<reference evidence="2 3" key="1">
    <citation type="submission" date="2018-06" db="EMBL/GenBank/DDBJ databases">
        <authorList>
            <consortium name="Pathogen Informatics"/>
            <person name="Doyle S."/>
        </authorList>
    </citation>
    <scope>NUCLEOTIDE SEQUENCE [LARGE SCALE GENOMIC DNA]</scope>
    <source>
        <strain evidence="2 3">NCTC4824</strain>
    </source>
</reference>
<evidence type="ECO:0008006" key="4">
    <source>
        <dbReference type="Google" id="ProtNLM"/>
    </source>
</evidence>
<organism evidence="2 3">
    <name type="scientific">Lederbergia lenta</name>
    <name type="common">Bacillus lentus</name>
    <dbReference type="NCBI Taxonomy" id="1467"/>
    <lineage>
        <taxon>Bacteria</taxon>
        <taxon>Bacillati</taxon>
        <taxon>Bacillota</taxon>
        <taxon>Bacilli</taxon>
        <taxon>Bacillales</taxon>
        <taxon>Bacillaceae</taxon>
        <taxon>Lederbergia</taxon>
    </lineage>
</organism>
<gene>
    <name evidence="2" type="ORF">NCTC4824_04151</name>
</gene>
<evidence type="ECO:0000256" key="1">
    <source>
        <dbReference type="SAM" id="MobiDB-lite"/>
    </source>
</evidence>
<protein>
    <recommendedName>
        <fullName evidence="4">YfhD family protein</fullName>
    </recommendedName>
</protein>
<sequence>MGRGKNFKHKEKGHPGNFPKDSLSAEKEHSRQFEQIEDIVTHEAFKNRVKKDEMP</sequence>